<protein>
    <recommendedName>
        <fullName evidence="4">Vegetative cell wall protein gp1</fullName>
    </recommendedName>
</protein>
<dbReference type="RefSeq" id="WP_380128114.1">
    <property type="nucleotide sequence ID" value="NZ_JBHSIU010000126.1"/>
</dbReference>
<evidence type="ECO:0000256" key="1">
    <source>
        <dbReference type="SAM" id="Phobius"/>
    </source>
</evidence>
<gene>
    <name evidence="2" type="ORF">ACFPIJ_57890</name>
</gene>
<evidence type="ECO:0000313" key="2">
    <source>
        <dbReference type="EMBL" id="MFC5007471.1"/>
    </source>
</evidence>
<dbReference type="EMBL" id="JBHSIU010000126">
    <property type="protein sequence ID" value="MFC5007471.1"/>
    <property type="molecule type" value="Genomic_DNA"/>
</dbReference>
<proteinExistence type="predicted"/>
<keyword evidence="1" id="KW-0472">Membrane</keyword>
<keyword evidence="3" id="KW-1185">Reference proteome</keyword>
<dbReference type="Proteomes" id="UP001595912">
    <property type="component" value="Unassembled WGS sequence"/>
</dbReference>
<keyword evidence="1" id="KW-0812">Transmembrane</keyword>
<reference evidence="3" key="1">
    <citation type="journal article" date="2019" name="Int. J. Syst. Evol. Microbiol.">
        <title>The Global Catalogue of Microorganisms (GCM) 10K type strain sequencing project: providing services to taxonomists for standard genome sequencing and annotation.</title>
        <authorList>
            <consortium name="The Broad Institute Genomics Platform"/>
            <consortium name="The Broad Institute Genome Sequencing Center for Infectious Disease"/>
            <person name="Wu L."/>
            <person name="Ma J."/>
        </authorList>
    </citation>
    <scope>NUCLEOTIDE SEQUENCE [LARGE SCALE GENOMIC DNA]</scope>
    <source>
        <strain evidence="3">CGMCC 4.7152</strain>
    </source>
</reference>
<organism evidence="2 3">
    <name type="scientific">Dactylosporangium cerinum</name>
    <dbReference type="NCBI Taxonomy" id="1434730"/>
    <lineage>
        <taxon>Bacteria</taxon>
        <taxon>Bacillati</taxon>
        <taxon>Actinomycetota</taxon>
        <taxon>Actinomycetes</taxon>
        <taxon>Micromonosporales</taxon>
        <taxon>Micromonosporaceae</taxon>
        <taxon>Dactylosporangium</taxon>
    </lineage>
</organism>
<keyword evidence="1" id="KW-1133">Transmembrane helix</keyword>
<name>A0ABV9WJD2_9ACTN</name>
<comment type="caution">
    <text evidence="2">The sequence shown here is derived from an EMBL/GenBank/DDBJ whole genome shotgun (WGS) entry which is preliminary data.</text>
</comment>
<evidence type="ECO:0000313" key="3">
    <source>
        <dbReference type="Proteomes" id="UP001595912"/>
    </source>
</evidence>
<evidence type="ECO:0008006" key="4">
    <source>
        <dbReference type="Google" id="ProtNLM"/>
    </source>
</evidence>
<sequence>MNGFLTELGKQLAQKWLTLLVLPGLLYTATAAFAYAAGWSHALRVHSTIAALNALAVSEPHPQPVTIAVAASAVLLAATASGLAAQALSSVVETIWLGSWPTPLHRLSEALTRRRLTKWTPIDAQNREHRRLTGMEDPVLVRQRRRIALSEPRHPTWMADRLEAVTETVKDEYQQLDLSIAWPRLWLLIPNAVRDEVRAGRSAVDQATVLAAWGLLYAALGVLWWPALLIGAVVAFTAWRQARARVSVYADLIESVVDLHYTSLAAAIVPDNEENGQQLRGERLNRRLVKSR</sequence>
<accession>A0ABV9WJD2</accession>
<feature type="transmembrane region" description="Helical" evidence="1">
    <location>
        <begin position="210"/>
        <end position="239"/>
    </location>
</feature>